<evidence type="ECO:0000256" key="2">
    <source>
        <dbReference type="SAM" id="Phobius"/>
    </source>
</evidence>
<proteinExistence type="predicted"/>
<keyword evidence="4" id="KW-1185">Reference proteome</keyword>
<gene>
    <name evidence="3" type="ORF">DFJ65_1231</name>
</gene>
<name>A0A3D9UW55_9MICO</name>
<feature type="region of interest" description="Disordered" evidence="1">
    <location>
        <begin position="54"/>
        <end position="107"/>
    </location>
</feature>
<protein>
    <submittedName>
        <fullName evidence="3">Uncharacterized protein</fullName>
    </submittedName>
</protein>
<evidence type="ECO:0000313" key="4">
    <source>
        <dbReference type="Proteomes" id="UP000256253"/>
    </source>
</evidence>
<feature type="transmembrane region" description="Helical" evidence="2">
    <location>
        <begin position="6"/>
        <end position="24"/>
    </location>
</feature>
<comment type="caution">
    <text evidence="3">The sequence shown here is derived from an EMBL/GenBank/DDBJ whole genome shotgun (WGS) entry which is preliminary data.</text>
</comment>
<accession>A0A3D9UW55</accession>
<evidence type="ECO:0000313" key="3">
    <source>
        <dbReference type="EMBL" id="REF30234.1"/>
    </source>
</evidence>
<feature type="transmembrane region" description="Helical" evidence="2">
    <location>
        <begin position="134"/>
        <end position="152"/>
    </location>
</feature>
<dbReference type="OrthoDB" id="3218604at2"/>
<evidence type="ECO:0000256" key="1">
    <source>
        <dbReference type="SAM" id="MobiDB-lite"/>
    </source>
</evidence>
<sequence>MPTTSLLILLVVAIWAAYLLQHWIRRREAMATARSVDRFSEAMRVLAKRDPLPQGIAPMVRSRPTSAPPPQVSVKTARTSLRAGQPTVGDEMNDAQQAGTQAPKQTPARERFAGIATGGKQALAKVRGLNGRQVRGISLLGALALTAVGLVLAPFGVVSWFVPLVGLLATVGVVAWLRSSVVAQQRARSAAPVHRAPRRTVRTESFAAPADTAAFEALEAEEAAATTESVHAAAPFGFEEQAEAPVAETVVAESDVVFDARDNDADGWRPTQVPRPTYAMKERAPQTEVAPAPTVEDLPFDGLALDEDLEELPAVYRAG</sequence>
<feature type="compositionally biased region" description="Polar residues" evidence="1">
    <location>
        <begin position="94"/>
        <end position="104"/>
    </location>
</feature>
<dbReference type="RefSeq" id="WP_115922253.1">
    <property type="nucleotide sequence ID" value="NZ_QTUA01000001.1"/>
</dbReference>
<keyword evidence="2" id="KW-1133">Transmembrane helix</keyword>
<dbReference type="AlphaFoldDB" id="A0A3D9UW55"/>
<keyword evidence="2" id="KW-0812">Transmembrane</keyword>
<feature type="transmembrane region" description="Helical" evidence="2">
    <location>
        <begin position="158"/>
        <end position="177"/>
    </location>
</feature>
<organism evidence="3 4">
    <name type="scientific">Calidifontibacter indicus</name>
    <dbReference type="NCBI Taxonomy" id="419650"/>
    <lineage>
        <taxon>Bacteria</taxon>
        <taxon>Bacillati</taxon>
        <taxon>Actinomycetota</taxon>
        <taxon>Actinomycetes</taxon>
        <taxon>Micrococcales</taxon>
        <taxon>Dermacoccaceae</taxon>
        <taxon>Calidifontibacter</taxon>
    </lineage>
</organism>
<reference evidence="3 4" key="1">
    <citation type="submission" date="2018-08" db="EMBL/GenBank/DDBJ databases">
        <title>Sequencing the genomes of 1000 actinobacteria strains.</title>
        <authorList>
            <person name="Klenk H.-P."/>
        </authorList>
    </citation>
    <scope>NUCLEOTIDE SEQUENCE [LARGE SCALE GENOMIC DNA]</scope>
    <source>
        <strain evidence="3 4">DSM 22967</strain>
    </source>
</reference>
<keyword evidence="2" id="KW-0472">Membrane</keyword>
<dbReference type="EMBL" id="QTUA01000001">
    <property type="protein sequence ID" value="REF30234.1"/>
    <property type="molecule type" value="Genomic_DNA"/>
</dbReference>
<dbReference type="Proteomes" id="UP000256253">
    <property type="component" value="Unassembled WGS sequence"/>
</dbReference>